<evidence type="ECO:0000313" key="4">
    <source>
        <dbReference type="EMBL" id="KAI3918935.1"/>
    </source>
</evidence>
<dbReference type="AlphaFoldDB" id="A0AAD4SQN4"/>
<evidence type="ECO:0000313" key="5">
    <source>
        <dbReference type="Proteomes" id="UP001202328"/>
    </source>
</evidence>
<evidence type="ECO:0000256" key="3">
    <source>
        <dbReference type="PROSITE-ProRule" id="PRU01191"/>
    </source>
</evidence>
<feature type="region of interest" description="PFYRE" evidence="3">
    <location>
        <begin position="383"/>
        <end position="474"/>
    </location>
</feature>
<keyword evidence="1" id="KW-0805">Transcription regulation</keyword>
<feature type="region of interest" description="SAW" evidence="3">
    <location>
        <begin position="477"/>
        <end position="507"/>
    </location>
</feature>
<comment type="caution">
    <text evidence="3">Lacks conserved residue(s) required for the propagation of feature annotation.</text>
</comment>
<sequence length="507" mass="57008">MSDSPFSYPFGTEDWEDINHLHPDYSLESLSPDNTQKNGPISPLLLKEQDGLFSSFFMPEDAQFDVVLSPIQSFQESKALQSVLSGLAKKNGPRPNLQTSIELLNRCIDRLNKLKGIRYNHQGGTEITDADTGGKLSPQETISLAGARYAASSTKKNDDRDMLSSTRSLTIEEIRDIELVELLLASAESVSKKLFDIATKLVNQCVFFSSSTGNPIQRLVYYFAEALRERIDLVTGRINSIVFEDEVKYQPLDIEKAVMNPLPELLACHETLPFAKVLEFAGMQAIVENVASASRVHLIDFGIRIGLHVVVLMQALATRHECPIELLKVTAVGTMRQKMKETGKRLESFAKSMNIPFGFKIVLVSNMGDIKKELFDIEADEAVAVNCSLLLRSMITNADHLETLMTVIKNLNPCIIVVTEFEGKHNSLSFNNRFIEALFFYSAFFDSFETCMDDQHEENRIKLEMMYCGQGIRNMVAMEGHVRTCRHVEIGTWRAFFARFGMGRRGT</sequence>
<dbReference type="EMBL" id="JAJJMB010008951">
    <property type="protein sequence ID" value="KAI3918935.1"/>
    <property type="molecule type" value="Genomic_DNA"/>
</dbReference>
<dbReference type="InterPro" id="IPR005202">
    <property type="entry name" value="TF_GRAS"/>
</dbReference>
<evidence type="ECO:0000256" key="2">
    <source>
        <dbReference type="ARBA" id="ARBA00023163"/>
    </source>
</evidence>
<name>A0AAD4SQN4_9MAGN</name>
<gene>
    <name evidence="4" type="ORF">MKW98_017383</name>
</gene>
<reference evidence="4" key="1">
    <citation type="submission" date="2022-04" db="EMBL/GenBank/DDBJ databases">
        <title>A functionally conserved STORR gene fusion in Papaver species that diverged 16.8 million years ago.</title>
        <authorList>
            <person name="Catania T."/>
        </authorList>
    </citation>
    <scope>NUCLEOTIDE SEQUENCE</scope>
    <source>
        <strain evidence="4">S-188037</strain>
    </source>
</reference>
<comment type="similarity">
    <text evidence="3">Belongs to the GRAS family.</text>
</comment>
<keyword evidence="5" id="KW-1185">Reference proteome</keyword>
<dbReference type="Proteomes" id="UP001202328">
    <property type="component" value="Unassembled WGS sequence"/>
</dbReference>
<organism evidence="4 5">
    <name type="scientific">Papaver atlanticum</name>
    <dbReference type="NCBI Taxonomy" id="357466"/>
    <lineage>
        <taxon>Eukaryota</taxon>
        <taxon>Viridiplantae</taxon>
        <taxon>Streptophyta</taxon>
        <taxon>Embryophyta</taxon>
        <taxon>Tracheophyta</taxon>
        <taxon>Spermatophyta</taxon>
        <taxon>Magnoliopsida</taxon>
        <taxon>Ranunculales</taxon>
        <taxon>Papaveraceae</taxon>
        <taxon>Papaveroideae</taxon>
        <taxon>Papaver</taxon>
    </lineage>
</organism>
<feature type="region of interest" description="Leucine repeat II (LRII)" evidence="3">
    <location>
        <begin position="341"/>
        <end position="373"/>
    </location>
</feature>
<protein>
    <submittedName>
        <fullName evidence="4">Uncharacterized protein</fullName>
    </submittedName>
</protein>
<dbReference type="Pfam" id="PF03514">
    <property type="entry name" value="GRAS"/>
    <property type="match status" value="1"/>
</dbReference>
<evidence type="ECO:0000256" key="1">
    <source>
        <dbReference type="ARBA" id="ARBA00023015"/>
    </source>
</evidence>
<dbReference type="PROSITE" id="PS50985">
    <property type="entry name" value="GRAS"/>
    <property type="match status" value="1"/>
</dbReference>
<comment type="caution">
    <text evidence="4">The sequence shown here is derived from an EMBL/GenBank/DDBJ whole genome shotgun (WGS) entry which is preliminary data.</text>
</comment>
<proteinExistence type="inferred from homology"/>
<dbReference type="PANTHER" id="PTHR31636">
    <property type="entry name" value="OSJNBA0084A10.13 PROTEIN-RELATED"/>
    <property type="match status" value="1"/>
</dbReference>
<accession>A0AAD4SQN4</accession>
<keyword evidence="2" id="KW-0804">Transcription</keyword>